<protein>
    <submittedName>
        <fullName evidence="9">ATPase, AAA-type, core</fullName>
    </submittedName>
</protein>
<sequence length="468" mass="54077">MIPLNLLIPVLFIGFVFLVLKFLSSHTTLIFVFRNWWRSIEDRFHAHQNFRIPEFNENFQENLLYKKVSIYLNSLSSIEDSDFINLVSGKKSNEIVLQLDPNQTILDYFLGARISWLHKEINEGRSFVLKVRRQDKRRILRPYLQHIHTIFEENEQRRETKLYINREREDGWKRWTCIPFTHPANFDTLAMDSDLMNKIKSDLESFLKSKQYYHRLGRAWKRCYLLHGPSGTGKSSFIVAMAKFLNYDIYNINLDHHHHITSHNSDLKTLLLQTSNRSIIVFEDLDQFLTHKESSSLGILNFMDGFSSCCGEERIMVFTVMNKEQLDPSILRPGRIDVQIYFPLCDFNSFKSLANNYLGLKDHNLFPQLEQVFQAGARLSHAEIGEIMITNRSSPTRALKNVITALQSTNIGRRLTSDAEQRDDSNSPGVISQKSVHTGRESRKLYGLLKLKSVAAAAATAVAAQGSV</sequence>
<dbReference type="Gene3D" id="3.40.50.300">
    <property type="entry name" value="P-loop containing nucleotide triphosphate hydrolases"/>
    <property type="match status" value="1"/>
</dbReference>
<dbReference type="EMBL" id="JBAMMX010000021">
    <property type="protein sequence ID" value="KAK6919930.1"/>
    <property type="molecule type" value="Genomic_DNA"/>
</dbReference>
<name>A0AAN8UQ96_9MAGN</name>
<accession>A0AAN8UQ96</accession>
<dbReference type="SMART" id="SM00382">
    <property type="entry name" value="AAA"/>
    <property type="match status" value="1"/>
</dbReference>
<comment type="catalytic activity">
    <reaction evidence="5">
        <text>ATP + H2O = ADP + phosphate + H(+)</text>
        <dbReference type="Rhea" id="RHEA:13065"/>
        <dbReference type="ChEBI" id="CHEBI:15377"/>
        <dbReference type="ChEBI" id="CHEBI:15378"/>
        <dbReference type="ChEBI" id="CHEBI:30616"/>
        <dbReference type="ChEBI" id="CHEBI:43474"/>
        <dbReference type="ChEBI" id="CHEBI:456216"/>
    </reaction>
</comment>
<evidence type="ECO:0000313" key="10">
    <source>
        <dbReference type="Proteomes" id="UP001370490"/>
    </source>
</evidence>
<dbReference type="GO" id="GO:0016887">
    <property type="term" value="F:ATP hydrolysis activity"/>
    <property type="evidence" value="ECO:0007669"/>
    <property type="project" value="InterPro"/>
</dbReference>
<evidence type="ECO:0000256" key="7">
    <source>
        <dbReference type="SAM" id="Phobius"/>
    </source>
</evidence>
<evidence type="ECO:0000256" key="3">
    <source>
        <dbReference type="ARBA" id="ARBA00022801"/>
    </source>
</evidence>
<reference evidence="9 10" key="1">
    <citation type="submission" date="2023-12" db="EMBL/GenBank/DDBJ databases">
        <title>A high-quality genome assembly for Dillenia turbinata (Dilleniales).</title>
        <authorList>
            <person name="Chanderbali A."/>
        </authorList>
    </citation>
    <scope>NUCLEOTIDE SEQUENCE [LARGE SCALE GENOMIC DNA]</scope>
    <source>
        <strain evidence="9">LSX21</strain>
        <tissue evidence="9">Leaf</tissue>
    </source>
</reference>
<evidence type="ECO:0000256" key="1">
    <source>
        <dbReference type="ARBA" id="ARBA00001946"/>
    </source>
</evidence>
<dbReference type="PANTHER" id="PTHR23070">
    <property type="entry name" value="BCS1 AAA-TYPE ATPASE"/>
    <property type="match status" value="1"/>
</dbReference>
<dbReference type="InterPro" id="IPR058017">
    <property type="entry name" value="At3g28540-like_C"/>
</dbReference>
<dbReference type="Gene3D" id="6.10.280.40">
    <property type="match status" value="1"/>
</dbReference>
<organism evidence="9 10">
    <name type="scientific">Dillenia turbinata</name>
    <dbReference type="NCBI Taxonomy" id="194707"/>
    <lineage>
        <taxon>Eukaryota</taxon>
        <taxon>Viridiplantae</taxon>
        <taxon>Streptophyta</taxon>
        <taxon>Embryophyta</taxon>
        <taxon>Tracheophyta</taxon>
        <taxon>Spermatophyta</taxon>
        <taxon>Magnoliopsida</taxon>
        <taxon>eudicotyledons</taxon>
        <taxon>Gunneridae</taxon>
        <taxon>Pentapetalae</taxon>
        <taxon>Dilleniales</taxon>
        <taxon>Dilleniaceae</taxon>
        <taxon>Dillenia</taxon>
    </lineage>
</organism>
<dbReference type="InterPro" id="IPR025753">
    <property type="entry name" value="AAA_N_dom"/>
</dbReference>
<comment type="caution">
    <text evidence="9">The sequence shown here is derived from an EMBL/GenBank/DDBJ whole genome shotgun (WGS) entry which is preliminary data.</text>
</comment>
<dbReference type="Proteomes" id="UP001370490">
    <property type="component" value="Unassembled WGS sequence"/>
</dbReference>
<evidence type="ECO:0000313" key="9">
    <source>
        <dbReference type="EMBL" id="KAK6919930.1"/>
    </source>
</evidence>
<evidence type="ECO:0000256" key="5">
    <source>
        <dbReference type="ARBA" id="ARBA00049360"/>
    </source>
</evidence>
<keyword evidence="7" id="KW-0472">Membrane</keyword>
<proteinExistence type="inferred from homology"/>
<evidence type="ECO:0000259" key="8">
    <source>
        <dbReference type="SMART" id="SM00382"/>
    </source>
</evidence>
<dbReference type="GO" id="GO:0006950">
    <property type="term" value="P:response to stress"/>
    <property type="evidence" value="ECO:0007669"/>
    <property type="project" value="UniProtKB-ARBA"/>
</dbReference>
<gene>
    <name evidence="9" type="ORF">RJ641_015834</name>
</gene>
<keyword evidence="10" id="KW-1185">Reference proteome</keyword>
<evidence type="ECO:0000256" key="4">
    <source>
        <dbReference type="ARBA" id="ARBA00022842"/>
    </source>
</evidence>
<feature type="transmembrane region" description="Helical" evidence="7">
    <location>
        <begin position="6"/>
        <end position="33"/>
    </location>
</feature>
<dbReference type="Pfam" id="PF00004">
    <property type="entry name" value="AAA"/>
    <property type="match status" value="1"/>
</dbReference>
<dbReference type="Pfam" id="PF25568">
    <property type="entry name" value="AAA_lid_At3g28540"/>
    <property type="match status" value="1"/>
</dbReference>
<feature type="domain" description="AAA+ ATPase" evidence="8">
    <location>
        <begin position="220"/>
        <end position="346"/>
    </location>
</feature>
<dbReference type="InterPro" id="IPR003959">
    <property type="entry name" value="ATPase_AAA_core"/>
</dbReference>
<feature type="region of interest" description="Disordered" evidence="6">
    <location>
        <begin position="415"/>
        <end position="438"/>
    </location>
</feature>
<keyword evidence="4" id="KW-0460">Magnesium</keyword>
<comment type="cofactor">
    <cofactor evidence="1">
        <name>Mg(2+)</name>
        <dbReference type="ChEBI" id="CHEBI:18420"/>
    </cofactor>
</comment>
<dbReference type="Pfam" id="PF14363">
    <property type="entry name" value="AAA_assoc"/>
    <property type="match status" value="1"/>
</dbReference>
<dbReference type="SUPFAM" id="SSF52540">
    <property type="entry name" value="P-loop containing nucleoside triphosphate hydrolases"/>
    <property type="match status" value="1"/>
</dbReference>
<dbReference type="InterPro" id="IPR050747">
    <property type="entry name" value="Mitochondrial_chaperone_BCS1"/>
</dbReference>
<evidence type="ECO:0000256" key="2">
    <source>
        <dbReference type="ARBA" id="ARBA00007448"/>
    </source>
</evidence>
<keyword evidence="3" id="KW-0378">Hydrolase</keyword>
<dbReference type="AlphaFoldDB" id="A0AAN8UQ96"/>
<feature type="compositionally biased region" description="Basic and acidic residues" evidence="6">
    <location>
        <begin position="415"/>
        <end position="425"/>
    </location>
</feature>
<keyword evidence="7" id="KW-1133">Transmembrane helix</keyword>
<keyword evidence="7" id="KW-0812">Transmembrane</keyword>
<comment type="similarity">
    <text evidence="2">Belongs to the AAA ATPase family. BCS1 subfamily.</text>
</comment>
<dbReference type="GO" id="GO:0005524">
    <property type="term" value="F:ATP binding"/>
    <property type="evidence" value="ECO:0007669"/>
    <property type="project" value="InterPro"/>
</dbReference>
<evidence type="ECO:0000256" key="6">
    <source>
        <dbReference type="SAM" id="MobiDB-lite"/>
    </source>
</evidence>
<dbReference type="InterPro" id="IPR003593">
    <property type="entry name" value="AAA+_ATPase"/>
</dbReference>
<dbReference type="InterPro" id="IPR027417">
    <property type="entry name" value="P-loop_NTPase"/>
</dbReference>
<feature type="compositionally biased region" description="Polar residues" evidence="6">
    <location>
        <begin position="426"/>
        <end position="436"/>
    </location>
</feature>